<dbReference type="PANTHER" id="PTHR13683">
    <property type="entry name" value="ASPARTYL PROTEASES"/>
    <property type="match status" value="1"/>
</dbReference>
<protein>
    <recommendedName>
        <fullName evidence="8">Aspartyl protease family protein</fullName>
    </recommendedName>
</protein>
<dbReference type="PROSITE" id="PS00141">
    <property type="entry name" value="ASP_PROTEASE"/>
    <property type="match status" value="1"/>
</dbReference>
<dbReference type="Proteomes" id="UP000806378">
    <property type="component" value="Unassembled WGS sequence"/>
</dbReference>
<sequence>MASYNFFHLLLLVLLFSSHEVEKRCAWGREMANHEEHDTYAVEMKSLTPATTCKGQAKGRGLTLAHRYGPCSPLAANHQSRDSRLILLRDQLRVRSMNILGQSRALPAGNSDEGARLPIHGGSPRAGEFVVTIGLGTPKVVLTLIFDTGSDITWTQCEPCPSCYTQQDPLFDPSKSTTYSKPRCTSSKCTYSIDYADESHSDGYYVQDILTLTPESRWVFIFGCGQNNSHGFGRTAGILGLGGGRTTLIEQTKSEFSRIFCYCIPGRIAKQKTPPLIFDQNYPSFYFVNLVGIALGNQKFSLSSESPAPRTIIDSGTTFTRLPPPIYLAIRTEFANYMSNYPVAEPMSTLLDSCYDLRGQTNVSLPKMVLQFDNTNVSLDPSALVWRESDAQVCLAFMPNQRNNLIIIGNVQQRNLNILYNVQDGKIEFGKGNCGN</sequence>
<feature type="active site" evidence="2">
    <location>
        <position position="147"/>
    </location>
</feature>
<dbReference type="Pfam" id="PF14543">
    <property type="entry name" value="TAXi_N"/>
    <property type="match status" value="1"/>
</dbReference>
<dbReference type="EMBL" id="MU091246">
    <property type="protein sequence ID" value="KAF7847117.1"/>
    <property type="molecule type" value="Genomic_DNA"/>
</dbReference>
<reference evidence="6" key="1">
    <citation type="submission" date="2020-05" db="EMBL/GenBank/DDBJ databases">
        <title>WGS assembly of Corymbia citriodora subspecies variegata.</title>
        <authorList>
            <person name="Barry K."/>
            <person name="Hundley H."/>
            <person name="Shu S."/>
            <person name="Jenkins J."/>
            <person name="Grimwood J."/>
            <person name="Baten A."/>
        </authorList>
    </citation>
    <scope>NUCLEOTIDE SEQUENCE</scope>
    <source>
        <strain evidence="6">CV2-018</strain>
    </source>
</reference>
<feature type="domain" description="Xylanase inhibitor C-terminal" evidence="4">
    <location>
        <begin position="286"/>
        <end position="430"/>
    </location>
</feature>
<dbReference type="InterPro" id="IPR032861">
    <property type="entry name" value="TAXi_N"/>
</dbReference>
<dbReference type="OrthoDB" id="851051at2759"/>
<name>A0A8T0CHP5_CORYI</name>
<feature type="signal peptide" evidence="3">
    <location>
        <begin position="1"/>
        <end position="23"/>
    </location>
</feature>
<dbReference type="SUPFAM" id="SSF50630">
    <property type="entry name" value="Acid proteases"/>
    <property type="match status" value="1"/>
</dbReference>
<dbReference type="Pfam" id="PF14541">
    <property type="entry name" value="TAXi_C"/>
    <property type="match status" value="1"/>
</dbReference>
<accession>A0A8T0CHP5</accession>
<dbReference type="PANTHER" id="PTHR13683:SF750">
    <property type="entry name" value="ASPARTYL PROTEASE AED1"/>
    <property type="match status" value="1"/>
</dbReference>
<proteinExistence type="inferred from homology"/>
<gene>
    <name evidence="6" type="ORF">BT93_L3346</name>
</gene>
<dbReference type="InterPro" id="IPR021109">
    <property type="entry name" value="Peptidase_aspartic_dom_sf"/>
</dbReference>
<evidence type="ECO:0000313" key="6">
    <source>
        <dbReference type="EMBL" id="KAF7847117.1"/>
    </source>
</evidence>
<evidence type="ECO:0000259" key="5">
    <source>
        <dbReference type="Pfam" id="PF14543"/>
    </source>
</evidence>
<evidence type="ECO:0000256" key="3">
    <source>
        <dbReference type="SAM" id="SignalP"/>
    </source>
</evidence>
<organism evidence="6 7">
    <name type="scientific">Corymbia citriodora subsp. variegata</name>
    <dbReference type="NCBI Taxonomy" id="360336"/>
    <lineage>
        <taxon>Eukaryota</taxon>
        <taxon>Viridiplantae</taxon>
        <taxon>Streptophyta</taxon>
        <taxon>Embryophyta</taxon>
        <taxon>Tracheophyta</taxon>
        <taxon>Spermatophyta</taxon>
        <taxon>Magnoliopsida</taxon>
        <taxon>eudicotyledons</taxon>
        <taxon>Gunneridae</taxon>
        <taxon>Pentapetalae</taxon>
        <taxon>rosids</taxon>
        <taxon>malvids</taxon>
        <taxon>Myrtales</taxon>
        <taxon>Myrtaceae</taxon>
        <taxon>Myrtoideae</taxon>
        <taxon>Eucalypteae</taxon>
        <taxon>Corymbia</taxon>
    </lineage>
</organism>
<dbReference type="Gene3D" id="2.40.70.10">
    <property type="entry name" value="Acid Proteases"/>
    <property type="match status" value="2"/>
</dbReference>
<comment type="caution">
    <text evidence="6">The sequence shown here is derived from an EMBL/GenBank/DDBJ whole genome shotgun (WGS) entry which is preliminary data.</text>
</comment>
<feature type="domain" description="Xylanase inhibitor N-terminal" evidence="5">
    <location>
        <begin position="129"/>
        <end position="267"/>
    </location>
</feature>
<keyword evidence="3" id="KW-0732">Signal</keyword>
<evidence type="ECO:0000313" key="7">
    <source>
        <dbReference type="Proteomes" id="UP000806378"/>
    </source>
</evidence>
<feature type="active site" evidence="2">
    <location>
        <position position="314"/>
    </location>
</feature>
<dbReference type="InterPro" id="IPR032799">
    <property type="entry name" value="TAXi_C"/>
</dbReference>
<dbReference type="Gramene" id="rna-gnl|WGS:JABURB|Cocit.L3346.1">
    <property type="protein sequence ID" value="cds-KAF7847117.1"/>
    <property type="gene ID" value="gene-BT93_L3346"/>
</dbReference>
<dbReference type="GO" id="GO:0004190">
    <property type="term" value="F:aspartic-type endopeptidase activity"/>
    <property type="evidence" value="ECO:0007669"/>
    <property type="project" value="InterPro"/>
</dbReference>
<dbReference type="GO" id="GO:0006508">
    <property type="term" value="P:proteolysis"/>
    <property type="evidence" value="ECO:0007669"/>
    <property type="project" value="InterPro"/>
</dbReference>
<keyword evidence="7" id="KW-1185">Reference proteome</keyword>
<evidence type="ECO:0000256" key="1">
    <source>
        <dbReference type="ARBA" id="ARBA00007447"/>
    </source>
</evidence>
<feature type="chain" id="PRO_5035779551" description="Aspartyl protease family protein" evidence="3">
    <location>
        <begin position="24"/>
        <end position="436"/>
    </location>
</feature>
<comment type="similarity">
    <text evidence="1">Belongs to the peptidase A1 family.</text>
</comment>
<dbReference type="InterPro" id="IPR001461">
    <property type="entry name" value="Aspartic_peptidase_A1"/>
</dbReference>
<evidence type="ECO:0000259" key="4">
    <source>
        <dbReference type="Pfam" id="PF14541"/>
    </source>
</evidence>
<dbReference type="InterPro" id="IPR001969">
    <property type="entry name" value="Aspartic_peptidase_AS"/>
</dbReference>
<evidence type="ECO:0008006" key="8">
    <source>
        <dbReference type="Google" id="ProtNLM"/>
    </source>
</evidence>
<dbReference type="AlphaFoldDB" id="A0A8T0CHP5"/>
<evidence type="ECO:0000256" key="2">
    <source>
        <dbReference type="PIRSR" id="PIRSR601461-1"/>
    </source>
</evidence>